<dbReference type="InterPro" id="IPR011639">
    <property type="entry name" value="MethylTrfase_TaqI-like_dom"/>
</dbReference>
<dbReference type="PRINTS" id="PR00507">
    <property type="entry name" value="N12N6MTFRASE"/>
</dbReference>
<evidence type="ECO:0000313" key="11">
    <source>
        <dbReference type="Proteomes" id="UP001623290"/>
    </source>
</evidence>
<geneLocation type="plasmid" evidence="10 11">
    <name>unnamed5</name>
</geneLocation>
<dbReference type="RefSeq" id="WP_330628034.1">
    <property type="nucleotide sequence ID" value="NZ_CP135448.1"/>
</dbReference>
<evidence type="ECO:0000256" key="3">
    <source>
        <dbReference type="ARBA" id="ARBA00022679"/>
    </source>
</evidence>
<evidence type="ECO:0000256" key="1">
    <source>
        <dbReference type="ARBA" id="ARBA00011900"/>
    </source>
</evidence>
<keyword evidence="4" id="KW-0949">S-adenosyl-L-methionine</keyword>
<dbReference type="Proteomes" id="UP001623290">
    <property type="component" value="Plasmid unnamed5"/>
</dbReference>
<evidence type="ECO:0000256" key="6">
    <source>
        <dbReference type="ARBA" id="ARBA00023125"/>
    </source>
</evidence>
<dbReference type="GO" id="GO:0008168">
    <property type="term" value="F:methyltransferase activity"/>
    <property type="evidence" value="ECO:0007669"/>
    <property type="project" value="UniProtKB-KW"/>
</dbReference>
<name>A0ABZ1E7I9_9RHOB</name>
<dbReference type="EC" id="2.1.1.72" evidence="1"/>
<proteinExistence type="predicted"/>
<dbReference type="EMBL" id="CP135448">
    <property type="protein sequence ID" value="WRY36060.1"/>
    <property type="molecule type" value="Genomic_DNA"/>
</dbReference>
<dbReference type="PANTHER" id="PTHR33841">
    <property type="entry name" value="DNA METHYLTRANSFERASE YEEA-RELATED"/>
    <property type="match status" value="1"/>
</dbReference>
<dbReference type="GO" id="GO:0032259">
    <property type="term" value="P:methylation"/>
    <property type="evidence" value="ECO:0007669"/>
    <property type="project" value="UniProtKB-KW"/>
</dbReference>
<accession>A0ABZ1E7I9</accession>
<evidence type="ECO:0000256" key="5">
    <source>
        <dbReference type="ARBA" id="ARBA00022747"/>
    </source>
</evidence>
<keyword evidence="5" id="KW-0680">Restriction system</keyword>
<dbReference type="Gene3D" id="3.40.50.150">
    <property type="entry name" value="Vaccinia Virus protein VP39"/>
    <property type="match status" value="1"/>
</dbReference>
<keyword evidence="10" id="KW-0614">Plasmid</keyword>
<feature type="domain" description="TaqI-like C-terminal specificity" evidence="9">
    <location>
        <begin position="433"/>
        <end position="531"/>
    </location>
</feature>
<dbReference type="SUPFAM" id="SSF53335">
    <property type="entry name" value="S-adenosyl-L-methionine-dependent methyltransferases"/>
    <property type="match status" value="1"/>
</dbReference>
<dbReference type="Pfam" id="PF12950">
    <property type="entry name" value="TaqI_C"/>
    <property type="match status" value="1"/>
</dbReference>
<dbReference type="InterPro" id="IPR002052">
    <property type="entry name" value="DNA_methylase_N6_adenine_CS"/>
</dbReference>
<comment type="catalytic activity">
    <reaction evidence="7">
        <text>a 2'-deoxyadenosine in DNA + S-adenosyl-L-methionine = an N(6)-methyl-2'-deoxyadenosine in DNA + S-adenosyl-L-homocysteine + H(+)</text>
        <dbReference type="Rhea" id="RHEA:15197"/>
        <dbReference type="Rhea" id="RHEA-COMP:12418"/>
        <dbReference type="Rhea" id="RHEA-COMP:12419"/>
        <dbReference type="ChEBI" id="CHEBI:15378"/>
        <dbReference type="ChEBI" id="CHEBI:57856"/>
        <dbReference type="ChEBI" id="CHEBI:59789"/>
        <dbReference type="ChEBI" id="CHEBI:90615"/>
        <dbReference type="ChEBI" id="CHEBI:90616"/>
        <dbReference type="EC" id="2.1.1.72"/>
    </reaction>
</comment>
<feature type="domain" description="Type II methyltransferase M.TaqI-like" evidence="8">
    <location>
        <begin position="134"/>
        <end position="231"/>
    </location>
</feature>
<keyword evidence="6" id="KW-0238">DNA-binding</keyword>
<dbReference type="InterPro" id="IPR029063">
    <property type="entry name" value="SAM-dependent_MTases_sf"/>
</dbReference>
<keyword evidence="11" id="KW-1185">Reference proteome</keyword>
<reference evidence="10 11" key="1">
    <citation type="submission" date="2023-09" db="EMBL/GenBank/DDBJ databases">
        <title>Thioclava shenzhenensis sp. nov., a multidrug resistant bacteria-antagonizing species isolated from coastal seawater.</title>
        <authorList>
            <person name="Long M."/>
        </authorList>
    </citation>
    <scope>NUCLEOTIDE SEQUENCE [LARGE SCALE GENOMIC DNA]</scope>
    <source>
        <strain evidence="10 11">FTW29</strain>
        <plasmid evidence="10 11">unnamed5</plasmid>
    </source>
</reference>
<evidence type="ECO:0000313" key="10">
    <source>
        <dbReference type="EMBL" id="WRY36060.1"/>
    </source>
</evidence>
<evidence type="ECO:0000256" key="2">
    <source>
        <dbReference type="ARBA" id="ARBA00022603"/>
    </source>
</evidence>
<evidence type="ECO:0000256" key="7">
    <source>
        <dbReference type="ARBA" id="ARBA00047942"/>
    </source>
</evidence>
<protein>
    <recommendedName>
        <fullName evidence="1">site-specific DNA-methyltransferase (adenine-specific)</fullName>
        <ecNumber evidence="1">2.1.1.72</ecNumber>
    </recommendedName>
</protein>
<sequence length="582" mass="64525">MLQVADTDNARRYQSVVAEKADGATYTPQILARFVSERIVDNASLEDRKTITILDPAIGDGELVLALLESLQGRTQAALSVRGFDTNAAALKESSRRIQAAFPDVALELSSSNFLDFVLDAAGDYASPSLFSPKEPPLFDLIIANPPYVRTQIMGSERAQQLAVRFGLTGRVDLYQAFLLGMAQVLDPHGIAGIIVSNRFMTTKGGGALRAALRERLGLTEIFDLGDTKLFNAAVLPAVLVAKGSASSITEAARFVSIYETNDKAQTAEELRDPIEALAHAGIVSIADGRRFSVRHGILESSSDTGEIWRLTSESGDQWLACVDAHSWKRFGEIGKIRVGVKTCADKIFIRHDWDHTMGSDKPELLRPLTTHHGAGRFRATIPKKSRSILYTHEVVQGKRQAIPLDDFPKSRAYLETHRAALEGRSYVIDAGRRWYEIWVPQDPQAWSAPKLVFRDISERPTFWLDLDGSVVNGDCYWLVAKGNGDEDLLWLACAVANSTFAEAFYDHRFNNKLYAGRRRFITQYVENFPLPDPALPLSQDIIALAKTIYHSNHGPDAEGLERELDQLVWEAFGLPLEKVSR</sequence>
<evidence type="ECO:0000259" key="9">
    <source>
        <dbReference type="Pfam" id="PF12950"/>
    </source>
</evidence>
<dbReference type="InterPro" id="IPR050953">
    <property type="entry name" value="N4_N6_ade-DNA_methylase"/>
</dbReference>
<dbReference type="PANTHER" id="PTHR33841:SF1">
    <property type="entry name" value="DNA METHYLTRANSFERASE A"/>
    <property type="match status" value="1"/>
</dbReference>
<keyword evidence="2 10" id="KW-0489">Methyltransferase</keyword>
<evidence type="ECO:0000256" key="4">
    <source>
        <dbReference type="ARBA" id="ARBA00022691"/>
    </source>
</evidence>
<dbReference type="InterPro" id="IPR025931">
    <property type="entry name" value="TaqI_C"/>
</dbReference>
<evidence type="ECO:0000259" key="8">
    <source>
        <dbReference type="Pfam" id="PF07669"/>
    </source>
</evidence>
<gene>
    <name evidence="10" type="ORF">RPE78_18655</name>
</gene>
<dbReference type="Pfam" id="PF07669">
    <property type="entry name" value="Eco57I"/>
    <property type="match status" value="1"/>
</dbReference>
<keyword evidence="3" id="KW-0808">Transferase</keyword>
<dbReference type="PROSITE" id="PS00092">
    <property type="entry name" value="N6_MTASE"/>
    <property type="match status" value="1"/>
</dbReference>
<organism evidence="10 11">
    <name type="scientific">Thioclava litoralis</name>
    <dbReference type="NCBI Taxonomy" id="3076557"/>
    <lineage>
        <taxon>Bacteria</taxon>
        <taxon>Pseudomonadati</taxon>
        <taxon>Pseudomonadota</taxon>
        <taxon>Alphaproteobacteria</taxon>
        <taxon>Rhodobacterales</taxon>
        <taxon>Paracoccaceae</taxon>
        <taxon>Thioclava</taxon>
    </lineage>
</organism>